<organism evidence="1 2">
    <name type="scientific">Ancylostoma ceylanicum</name>
    <dbReference type="NCBI Taxonomy" id="53326"/>
    <lineage>
        <taxon>Eukaryota</taxon>
        <taxon>Metazoa</taxon>
        <taxon>Ecdysozoa</taxon>
        <taxon>Nematoda</taxon>
        <taxon>Chromadorea</taxon>
        <taxon>Rhabditida</taxon>
        <taxon>Rhabditina</taxon>
        <taxon>Rhabditomorpha</taxon>
        <taxon>Strongyloidea</taxon>
        <taxon>Ancylostomatidae</taxon>
        <taxon>Ancylostomatinae</taxon>
        <taxon>Ancylostoma</taxon>
    </lineage>
</organism>
<proteinExistence type="predicted"/>
<comment type="caution">
    <text evidence="1">The sequence shown here is derived from an EMBL/GenBank/DDBJ whole genome shotgun (WGS) entry which is preliminary data.</text>
</comment>
<evidence type="ECO:0000313" key="1">
    <source>
        <dbReference type="EMBL" id="EYB83661.1"/>
    </source>
</evidence>
<sequence length="68" mass="8038">MVRYTKVKESSGHMTSCNVFFSTEPPFKAPIMKACMSVHESDFMPQYRNDSIWNFERTGMDCYWTNLK</sequence>
<dbReference type="Proteomes" id="UP000024635">
    <property type="component" value="Unassembled WGS sequence"/>
</dbReference>
<evidence type="ECO:0000313" key="2">
    <source>
        <dbReference type="Proteomes" id="UP000024635"/>
    </source>
</evidence>
<dbReference type="AlphaFoldDB" id="A0A016RZG6"/>
<keyword evidence="2" id="KW-1185">Reference proteome</keyword>
<dbReference type="EMBL" id="JARK01001667">
    <property type="protein sequence ID" value="EYB83661.1"/>
    <property type="molecule type" value="Genomic_DNA"/>
</dbReference>
<name>A0A016RZG6_9BILA</name>
<reference evidence="2" key="1">
    <citation type="journal article" date="2015" name="Nat. Genet.">
        <title>The genome and transcriptome of the zoonotic hookworm Ancylostoma ceylanicum identify infection-specific gene families.</title>
        <authorList>
            <person name="Schwarz E.M."/>
            <person name="Hu Y."/>
            <person name="Antoshechkin I."/>
            <person name="Miller M.M."/>
            <person name="Sternberg P.W."/>
            <person name="Aroian R.V."/>
        </authorList>
    </citation>
    <scope>NUCLEOTIDE SEQUENCE</scope>
    <source>
        <strain evidence="2">HY135</strain>
    </source>
</reference>
<protein>
    <submittedName>
        <fullName evidence="1">Uncharacterized protein</fullName>
    </submittedName>
</protein>
<gene>
    <name evidence="1" type="primary">Acey_s0331.g2715</name>
    <name evidence="1" type="ORF">Y032_0331g2715</name>
</gene>
<accession>A0A016RZG6</accession>